<dbReference type="CDD" id="cd04508">
    <property type="entry name" value="Tudor_SF"/>
    <property type="match status" value="1"/>
</dbReference>
<evidence type="ECO:0000256" key="6">
    <source>
        <dbReference type="SAM" id="MobiDB-lite"/>
    </source>
</evidence>
<evidence type="ECO:0000256" key="7">
    <source>
        <dbReference type="SAM" id="Phobius"/>
    </source>
</evidence>
<evidence type="ECO:0000256" key="5">
    <source>
        <dbReference type="ARBA" id="ARBA00023136"/>
    </source>
</evidence>
<evidence type="ECO:0000313" key="10">
    <source>
        <dbReference type="Proteomes" id="UP000789595"/>
    </source>
</evidence>
<dbReference type="OrthoDB" id="444119at2759"/>
<dbReference type="Proteomes" id="UP000789595">
    <property type="component" value="Unassembled WGS sequence"/>
</dbReference>
<dbReference type="GO" id="GO:0005262">
    <property type="term" value="F:calcium channel activity"/>
    <property type="evidence" value="ECO:0007669"/>
    <property type="project" value="TreeGrafter"/>
</dbReference>
<feature type="transmembrane region" description="Helical" evidence="7">
    <location>
        <begin position="3179"/>
        <end position="3199"/>
    </location>
</feature>
<feature type="region of interest" description="Disordered" evidence="6">
    <location>
        <begin position="1228"/>
        <end position="1275"/>
    </location>
</feature>
<feature type="region of interest" description="Disordered" evidence="6">
    <location>
        <begin position="1145"/>
        <end position="1166"/>
    </location>
</feature>
<dbReference type="Gene3D" id="2.30.30.140">
    <property type="match status" value="1"/>
</dbReference>
<feature type="transmembrane region" description="Helical" evidence="7">
    <location>
        <begin position="3141"/>
        <end position="3158"/>
    </location>
</feature>
<evidence type="ECO:0000256" key="2">
    <source>
        <dbReference type="ARBA" id="ARBA00007200"/>
    </source>
</evidence>
<dbReference type="InterPro" id="IPR016024">
    <property type="entry name" value="ARM-type_fold"/>
</dbReference>
<dbReference type="GO" id="GO:0016020">
    <property type="term" value="C:membrane"/>
    <property type="evidence" value="ECO:0007669"/>
    <property type="project" value="UniProtKB-SubCell"/>
</dbReference>
<feature type="compositionally biased region" description="Low complexity" evidence="6">
    <location>
        <begin position="1146"/>
        <end position="1159"/>
    </location>
</feature>
<comment type="similarity">
    <text evidence="2">Belongs to the polycystin family.</text>
</comment>
<feature type="domain" description="Polycystin" evidence="8">
    <location>
        <begin position="2828"/>
        <end position="3009"/>
    </location>
</feature>
<dbReference type="PANTHER" id="PTHR10877:SF150">
    <property type="entry name" value="REJ DOMAIN-CONTAINING PROTEIN"/>
    <property type="match status" value="1"/>
</dbReference>
<dbReference type="InterPro" id="IPR051223">
    <property type="entry name" value="Polycystin"/>
</dbReference>
<evidence type="ECO:0000256" key="4">
    <source>
        <dbReference type="ARBA" id="ARBA00022989"/>
    </source>
</evidence>
<keyword evidence="3 7" id="KW-0812">Transmembrane</keyword>
<dbReference type="GO" id="GO:0050982">
    <property type="term" value="P:detection of mechanical stimulus"/>
    <property type="evidence" value="ECO:0007669"/>
    <property type="project" value="TreeGrafter"/>
</dbReference>
<feature type="transmembrane region" description="Helical" evidence="7">
    <location>
        <begin position="3090"/>
        <end position="3109"/>
    </location>
</feature>
<feature type="transmembrane region" description="Helical" evidence="7">
    <location>
        <begin position="3324"/>
        <end position="3343"/>
    </location>
</feature>
<evidence type="ECO:0000313" key="9">
    <source>
        <dbReference type="EMBL" id="CAH0370055.1"/>
    </source>
</evidence>
<keyword evidence="5 7" id="KW-0472">Membrane</keyword>
<organism evidence="9 10">
    <name type="scientific">Pelagomonas calceolata</name>
    <dbReference type="NCBI Taxonomy" id="35677"/>
    <lineage>
        <taxon>Eukaryota</taxon>
        <taxon>Sar</taxon>
        <taxon>Stramenopiles</taxon>
        <taxon>Ochrophyta</taxon>
        <taxon>Pelagophyceae</taxon>
        <taxon>Pelagomonadales</taxon>
        <taxon>Pelagomonadaceae</taxon>
        <taxon>Pelagomonas</taxon>
    </lineage>
</organism>
<accession>A0A8J2SDQ7</accession>
<proteinExistence type="inferred from homology"/>
<evidence type="ECO:0000259" key="8">
    <source>
        <dbReference type="Pfam" id="PF20519"/>
    </source>
</evidence>
<comment type="subcellular location">
    <subcellularLocation>
        <location evidence="1">Membrane</location>
        <topology evidence="1">Multi-pass membrane protein</topology>
    </subcellularLocation>
</comment>
<sequence length="3426" mass="370755">MAVGNNPQPVDLRGASPRRPQKSPPTEPIVVHQPAAVVAERAVQLDRNAAPWFVGVSGELLLDALHHVDDPARVSPAARRTVLQTLSLPRPGFVPPADRDDEAVCRLAVRLARSSCDPAQLLRCDDVAALSAKLGSAHDRDAVREARRLTRRADGLRFALDDRAVDAARARGPGVAVGAVHALAGGLHQVALRLDVDRAVFMRAARACLGALAMLCAPPVDEAATAFLTDPLGAFLAKALAEGDAAPVRAPTARLLRRLATHETALASLVGGHRASVLEAAVRWLPEPGPAESRRDFARFLWTVAQRKERALTLATPQHLVPILARIKDAADDDAIREDCCGALAAVTVHRDALARLFAFHQKSGKRRLIDEVLDVLQPTLGAAFGELHTGEEGAAPFRAALSGAANLCFVAIVCGRADGRDTQHHAHALKRRLATRVERALAGVEVGRAFHFSAERVRRPDLEDQRARYHATRLLWGVLRLRVLPGDAELEAHDAAAREAASPDRDRRLDEARRALHGVASGHAYGDLRDAGLDSLAKATRALDVARCSAGVARPDTPAADLGRHQIQDLLRVVVDETFREDEEPIRCFAAWTLAHYTLRKNDLAHVANQDAFARLASLVVDGDLVGAVSRKAKAGDLEANDYALLTVRLVARTLKNLAGHELTAALAADGATKRDESSGELRALNRLVSVGWDLVGRVPDRPKLRRFLLRGHLAEELAACDADGPCYRCTPYAIAGAGRDRRRAEAPELAVRAEVGDVVSGEAADNISVLDEAAQALERLAAHKRAREEFASHGVLQNVVALALAGNAGPHASRPGRYKFDAAVAFEALMDAPRETFQRVVTLAPDARGKHRARWLVGDVARLVVQTLEDGEARPARLALQLCARLVAHDYADGADARPHGNDVVDAGESDDDDAAHRLREGDQVLVYAAKLWEGPRSGRCVGARGDRVDVRMDRGGAFADVPVVAEAPLKGEAPVARPATAAPERDCASLFLHLARLHERLGRALGKQDPEDARTLGATCDFVEALAETAKRYLALGHAREARAVFEAVAPLCTRQLARLAPGPCDATSGTVPLYLRLLAAGHTEPHVKRHALRAVDACLLRRALPSSDVQGKVVLMAEFGLSREDASQALHDAGGDLERARAAPAPVEATRTPATPRRKTSTADAEYLASLFRALLRVEELARARDDSRRTRALAGEQARLAGMVSDDTLRAYHDRAASFRPTRSGLARLGDGSSRASSFRSGRLASTPQSRSAPGTPWTPQRQRDAETRGRAGVVDTLLYGALAERSDARDGKETDLGPVHALLRRACCAVVEASIAAVADAAPPASKKFFKGDAVLADWNGRGTYYPGTIVATKGTAYDVRYADRETERNVTHARIRRRGDARLSTREHEFRRGDRAHGAADAEAREACRGALRALAELGARRLAAQGHASDARPTETPAFARALVTCLKCHPACGGSDRLLAVEACGLAPRLCADLNQRLGLVFPAAGGADAASGVLPPLAALAAAEDVAAAAAAARCLRIVVENSTACREALVAHGGVRALVVAYARGDARCRADVMDALAALALTAKSLAELKTDSAALLLLLRFKAAAASSTSEASAQTTAHAERALGHIAASPALVFVYALQTCAKQVDKFQRPWVKDARRGWVLADAPDRDASVGVGLLRPGIDDLLRLACNGVEAEARHGGAADVLVSHGALKLLDDIIKVRDAAVVATVAGALASLLQQVGSRPCDDATRDTCKDVADRLLSLVWPLSHRAARTVQQAFMRKRHNQNWGGCALVVATPRLVGLLALALERADLHLDLGLYLVRRGALDALAARLAPDGHARDEVFGARVDDSHLGLGDRHAAADAVRASVGAAPRHLPPVVQVLSALARLAVHAPPHAPAGNVARSLSIVGAFHRSPRCRHLATLALRRLRPQAATRGDTFFGLRAGDERPTPPHPRTWSDDDAATWLGAVGFGAVGAALRAYLADVRDERETTRKRAGRIMATKRERRAALLRRSRASIDADLGAGALLLRLAARDVDAAGALGAHVAKAGVHLDVEAFCAELRELHLRGREAEVRFGQSIRLPRALLDEEAEATDDHANGIVVLSAAHVRRYRALVAEAEHVLRRCADGTDRKEVDDLTVRVLSCAKQALDTFDENDDGAARRAAREAVSVAKDVRDAVALHRVKVRATTGGEDTLWYELSAHTTLQWFKDNRERSRRITGGDDVCLWPSDGAGPEAARARMHRRSKRTPESMLQKYAAIRAVDARGLAHCFEVRIVNPDALGEDKITALMGAARDSDIDTVKLLYDGVDACVEINQCVGCTRQFFIKSFFGDDAAVLAPSSGEEPVDAEVQEARRGDAPTQRDARYACLPWPARPDAWDATGKTALHHALLAVRASVDVSFEATAAAVDVARLLLDRVGDADAYEFGADVTTFMAGDVPDDLVPRPLVICGSATFEGITFEDANRPTARESFRDAIGGVVGREVEHLSLARVAADGVVVAFGIGATADELAAAAPGAKSSSWGSAIGASPLAFGGSDVQPWIAAVASKLRAAEDDPSLLDNALAAASTSCGLYTTFAKVKTTSMDLKSTTAAAIAVESYGAAVARGTAGLGGEADAPRDERVKLLDGLLAHMFARGIALTPEAVALARKQGLLERIRYVYVEHVRDRDALKEMLVARTDVFLRSGPPAEGEDPVAEWERPVFKCKNLQDASKKMWDERHRFLNNQKIFRYLLFMMMVLVVAFFWVGMDFVFLSRDGAQQAVAMRFVDEEWSPGNTFMELATPGDWWAWAEGPLLDALYEDPLPVWDGRGRPRAAAAAQRRFPLLGGLGTAVGAPRLRMLATKPGKSGPTGACGYGRLPGAKSDRARLADPKEESFCFSYYSEKTELKKDLRATDARVGKALEHRKTGEGSWQGWRWRAPKVYGYQKDLFHGYPGAGGYLAHFPRDPEAGAALVEGLKNTSWISANTRAVFFEAVVYAPADHWGYNLLVEVALNAEFSPTGAVVTSGRVQSSRIFLYDTWRDFVRLVLEVLVVLYVWYFEMREEVQQITLKALSGDAAQSEIKALREWRRNFASALGEYWNAHFNFLDVMRIHVLYVWIVGVHVCGVWFTHTIPWRDLMFDRERDPTAYVKDAADVSFALQLARVRMMFVALYVALCFLKLLNIMRVQDDLFVIIIIEMFKKVISFLIVVLIIVSGFAFFAFFSRIGGSQAAMGGTPDKIGGGDVFWHTLFQQFAQLNGDFDFAESWHTAQLAGVAWTLFALIVLPILLMNLLIAIMSEAYEEVKAHAAARFCHLQLDTHSDEYARKRRQRLGSGTGKGYTWEFLTQWMVLIFASVFFPFLALYDLYCRACASLRALYKYTEGFFEIEEEFAGTETLARRQARRCFYACFARTRASGAKVVPTTPKGGAAAFDDETLLRESRRRSVAKVL</sequence>
<feature type="region of interest" description="Disordered" evidence="6">
    <location>
        <begin position="1"/>
        <end position="28"/>
    </location>
</feature>
<dbReference type="InterPro" id="IPR011989">
    <property type="entry name" value="ARM-like"/>
</dbReference>
<name>A0A8J2SDQ7_9STRA</name>
<dbReference type="EMBL" id="CAKKNE010000002">
    <property type="protein sequence ID" value="CAH0370055.1"/>
    <property type="molecule type" value="Genomic_DNA"/>
</dbReference>
<dbReference type="InterPro" id="IPR046791">
    <property type="entry name" value="Polycystin_dom"/>
</dbReference>
<dbReference type="PANTHER" id="PTHR10877">
    <property type="entry name" value="POLYCYSTIN FAMILY MEMBER"/>
    <property type="match status" value="1"/>
</dbReference>
<dbReference type="SUPFAM" id="SSF48371">
    <property type="entry name" value="ARM repeat"/>
    <property type="match status" value="2"/>
</dbReference>
<comment type="caution">
    <text evidence="9">The sequence shown here is derived from an EMBL/GenBank/DDBJ whole genome shotgun (WGS) entry which is preliminary data.</text>
</comment>
<protein>
    <recommendedName>
        <fullName evidence="8">Polycystin domain-containing protein</fullName>
    </recommendedName>
</protein>
<keyword evidence="10" id="KW-1185">Reference proteome</keyword>
<feature type="compositionally biased region" description="Low complexity" evidence="6">
    <location>
        <begin position="1237"/>
        <end position="1251"/>
    </location>
</feature>
<dbReference type="Pfam" id="PF20519">
    <property type="entry name" value="Polycystin_dom"/>
    <property type="match status" value="1"/>
</dbReference>
<keyword evidence="4 7" id="KW-1133">Transmembrane helix</keyword>
<feature type="transmembrane region" description="Helical" evidence="7">
    <location>
        <begin position="2724"/>
        <end position="2744"/>
    </location>
</feature>
<feature type="compositionally biased region" description="Polar residues" evidence="6">
    <location>
        <begin position="1252"/>
        <end position="1266"/>
    </location>
</feature>
<reference evidence="9" key="1">
    <citation type="submission" date="2021-11" db="EMBL/GenBank/DDBJ databases">
        <authorList>
            <consortium name="Genoscope - CEA"/>
            <person name="William W."/>
        </authorList>
    </citation>
    <scope>NUCLEOTIDE SEQUENCE</scope>
</reference>
<evidence type="ECO:0000256" key="1">
    <source>
        <dbReference type="ARBA" id="ARBA00004141"/>
    </source>
</evidence>
<feature type="transmembrane region" description="Helical" evidence="7">
    <location>
        <begin position="3251"/>
        <end position="3272"/>
    </location>
</feature>
<dbReference type="Gene3D" id="1.25.10.10">
    <property type="entry name" value="Leucine-rich Repeat Variant"/>
    <property type="match status" value="2"/>
</dbReference>
<evidence type="ECO:0000256" key="3">
    <source>
        <dbReference type="ARBA" id="ARBA00022692"/>
    </source>
</evidence>
<gene>
    <name evidence="9" type="ORF">PECAL_2P32050</name>
</gene>